<comment type="similarity">
    <text evidence="1">Belongs to the UPF0502 family.</text>
</comment>
<comment type="caution">
    <text evidence="3">The sequence shown here is derived from an EMBL/GenBank/DDBJ whole genome shotgun (WGS) entry which is preliminary data.</text>
</comment>
<dbReference type="InterPro" id="IPR036390">
    <property type="entry name" value="WH_DNA-bd_sf"/>
</dbReference>
<dbReference type="SUPFAM" id="SSF46785">
    <property type="entry name" value="Winged helix' DNA-binding domain"/>
    <property type="match status" value="2"/>
</dbReference>
<dbReference type="InterPro" id="IPR007432">
    <property type="entry name" value="DUF480"/>
</dbReference>
<evidence type="ECO:0000256" key="2">
    <source>
        <dbReference type="SAM" id="Coils"/>
    </source>
</evidence>
<feature type="coiled-coil region" evidence="2">
    <location>
        <begin position="193"/>
        <end position="220"/>
    </location>
</feature>
<dbReference type="STRING" id="497964.CfE428DRAFT_3742"/>
<sequence>MSTFALTPVESRVLGCLIEKERTTPENYPLSINGLTAACNQSTNREPVMSLDEKTVENGVNALREKKLASVIFGAGSRVQKYKHRLLEHYELNLREVALLCVLLLRGPQTPGELRGRTERLSPFESTAEVEICLDELARGDSPLVLKQPARPGQKEARYVQLLSAEVPEQDLASTISYQPSAISSEPATPSKLEALTTEVATLRTELEQLREEFRTFRRQFE</sequence>
<organism evidence="3 4">
    <name type="scientific">Chthoniobacter flavus Ellin428</name>
    <dbReference type="NCBI Taxonomy" id="497964"/>
    <lineage>
        <taxon>Bacteria</taxon>
        <taxon>Pseudomonadati</taxon>
        <taxon>Verrucomicrobiota</taxon>
        <taxon>Spartobacteria</taxon>
        <taxon>Chthoniobacterales</taxon>
        <taxon>Chthoniobacteraceae</taxon>
        <taxon>Chthoniobacter</taxon>
    </lineage>
</organism>
<evidence type="ECO:0000256" key="1">
    <source>
        <dbReference type="HAMAP-Rule" id="MF_01584"/>
    </source>
</evidence>
<keyword evidence="2" id="KW-0175">Coiled coil</keyword>
<protein>
    <submittedName>
        <fullName evidence="3">Uncharacterized protein</fullName>
    </submittedName>
</protein>
<dbReference type="InParanoid" id="B4D4A4"/>
<proteinExistence type="inferred from homology"/>
<evidence type="ECO:0000313" key="4">
    <source>
        <dbReference type="Proteomes" id="UP000005824"/>
    </source>
</evidence>
<gene>
    <name evidence="3" type="ORF">CfE428DRAFT_3742</name>
</gene>
<reference evidence="3 4" key="1">
    <citation type="journal article" date="2011" name="J. Bacteriol.">
        <title>Genome sequence of Chthoniobacter flavus Ellin428, an aerobic heterotrophic soil bacterium.</title>
        <authorList>
            <person name="Kant R."/>
            <person name="van Passel M.W."/>
            <person name="Palva A."/>
            <person name="Lucas S."/>
            <person name="Lapidus A."/>
            <person name="Glavina Del Rio T."/>
            <person name="Dalin E."/>
            <person name="Tice H."/>
            <person name="Bruce D."/>
            <person name="Goodwin L."/>
            <person name="Pitluck S."/>
            <person name="Larimer F.W."/>
            <person name="Land M.L."/>
            <person name="Hauser L."/>
            <person name="Sangwan P."/>
            <person name="de Vos W.M."/>
            <person name="Janssen P.H."/>
            <person name="Smidt H."/>
        </authorList>
    </citation>
    <scope>NUCLEOTIDE SEQUENCE [LARGE SCALE GENOMIC DNA]</scope>
    <source>
        <strain evidence="3 4">Ellin428</strain>
    </source>
</reference>
<dbReference type="Pfam" id="PF04337">
    <property type="entry name" value="DUF480"/>
    <property type="match status" value="1"/>
</dbReference>
<dbReference type="Gene3D" id="1.10.10.10">
    <property type="entry name" value="Winged helix-like DNA-binding domain superfamily/Winged helix DNA-binding domain"/>
    <property type="match status" value="2"/>
</dbReference>
<dbReference type="AlphaFoldDB" id="B4D4A4"/>
<dbReference type="EMBL" id="ABVL01000011">
    <property type="protein sequence ID" value="EDY18705.1"/>
    <property type="molecule type" value="Genomic_DNA"/>
</dbReference>
<dbReference type="FunCoup" id="B4D4A4">
    <property type="interactions" value="13"/>
</dbReference>
<keyword evidence="4" id="KW-1185">Reference proteome</keyword>
<dbReference type="PANTHER" id="PTHR38768:SF1">
    <property type="entry name" value="UPF0502 PROTEIN YCEH"/>
    <property type="match status" value="1"/>
</dbReference>
<dbReference type="PANTHER" id="PTHR38768">
    <property type="entry name" value="UPF0502 PROTEIN YCEH"/>
    <property type="match status" value="1"/>
</dbReference>
<dbReference type="InterPro" id="IPR036388">
    <property type="entry name" value="WH-like_DNA-bd_sf"/>
</dbReference>
<name>B4D4A4_9BACT</name>
<dbReference type="eggNOG" id="COG3132">
    <property type="taxonomic scope" value="Bacteria"/>
</dbReference>
<dbReference type="HAMAP" id="MF_01584">
    <property type="entry name" value="UPF0502"/>
    <property type="match status" value="1"/>
</dbReference>
<dbReference type="Proteomes" id="UP000005824">
    <property type="component" value="Unassembled WGS sequence"/>
</dbReference>
<dbReference type="RefSeq" id="WP_006981067.1">
    <property type="nucleotide sequence ID" value="NZ_ABVL01000011.1"/>
</dbReference>
<accession>B4D4A4</accession>
<evidence type="ECO:0000313" key="3">
    <source>
        <dbReference type="EMBL" id="EDY18705.1"/>
    </source>
</evidence>